<reference evidence="1 2" key="1">
    <citation type="submission" date="2021-04" db="EMBL/GenBank/DDBJ databases">
        <authorList>
            <person name="De Guttry C."/>
            <person name="Zahm M."/>
            <person name="Klopp C."/>
            <person name="Cabau C."/>
            <person name="Louis A."/>
            <person name="Berthelot C."/>
            <person name="Parey E."/>
            <person name="Roest Crollius H."/>
            <person name="Montfort J."/>
            <person name="Robinson-Rechavi M."/>
            <person name="Bucao C."/>
            <person name="Bouchez O."/>
            <person name="Gislard M."/>
            <person name="Lluch J."/>
            <person name="Milhes M."/>
            <person name="Lampietro C."/>
            <person name="Lopez Roques C."/>
            <person name="Donnadieu C."/>
            <person name="Braasch I."/>
            <person name="Desvignes T."/>
            <person name="Postlethwait J."/>
            <person name="Bobe J."/>
            <person name="Wedekind C."/>
            <person name="Guiguen Y."/>
        </authorList>
    </citation>
    <scope>NUCLEOTIDE SEQUENCE [LARGE SCALE GENOMIC DNA]</scope>
    <source>
        <strain evidence="1">Cs_M1</strain>
        <tissue evidence="1">Blood</tissue>
    </source>
</reference>
<evidence type="ECO:0000313" key="1">
    <source>
        <dbReference type="EMBL" id="KAK6298184.1"/>
    </source>
</evidence>
<comment type="caution">
    <text evidence="1">The sequence shown here is derived from an EMBL/GenBank/DDBJ whole genome shotgun (WGS) entry which is preliminary data.</text>
</comment>
<dbReference type="GO" id="GO:0036064">
    <property type="term" value="C:ciliary basal body"/>
    <property type="evidence" value="ECO:0007669"/>
    <property type="project" value="TreeGrafter"/>
</dbReference>
<name>A0AAN8KZL8_9TELE</name>
<dbReference type="GO" id="GO:0071539">
    <property type="term" value="P:protein localization to centrosome"/>
    <property type="evidence" value="ECO:0007669"/>
    <property type="project" value="InterPro"/>
</dbReference>
<dbReference type="InterPro" id="IPR024138">
    <property type="entry name" value="Pericentriolar_Pcm1"/>
</dbReference>
<dbReference type="GO" id="GO:0034451">
    <property type="term" value="C:centriolar satellite"/>
    <property type="evidence" value="ECO:0007669"/>
    <property type="project" value="TreeGrafter"/>
</dbReference>
<dbReference type="EMBL" id="JAGTTL010000030">
    <property type="protein sequence ID" value="KAK6298184.1"/>
    <property type="molecule type" value="Genomic_DNA"/>
</dbReference>
<gene>
    <name evidence="1" type="ORF">J4Q44_G00312390</name>
</gene>
<dbReference type="GO" id="GO:0034454">
    <property type="term" value="P:microtubule anchoring at centrosome"/>
    <property type="evidence" value="ECO:0007669"/>
    <property type="project" value="InterPro"/>
</dbReference>
<organism evidence="1 2">
    <name type="scientific">Coregonus suidteri</name>
    <dbReference type="NCBI Taxonomy" id="861788"/>
    <lineage>
        <taxon>Eukaryota</taxon>
        <taxon>Metazoa</taxon>
        <taxon>Chordata</taxon>
        <taxon>Craniata</taxon>
        <taxon>Vertebrata</taxon>
        <taxon>Euteleostomi</taxon>
        <taxon>Actinopterygii</taxon>
        <taxon>Neopterygii</taxon>
        <taxon>Teleostei</taxon>
        <taxon>Protacanthopterygii</taxon>
        <taxon>Salmoniformes</taxon>
        <taxon>Salmonidae</taxon>
        <taxon>Coregoninae</taxon>
        <taxon>Coregonus</taxon>
    </lineage>
</organism>
<dbReference type="GO" id="GO:1905515">
    <property type="term" value="P:non-motile cilium assembly"/>
    <property type="evidence" value="ECO:0007669"/>
    <property type="project" value="TreeGrafter"/>
</dbReference>
<dbReference type="Proteomes" id="UP001356427">
    <property type="component" value="Unassembled WGS sequence"/>
</dbReference>
<dbReference type="AlphaFoldDB" id="A0AAN8KZL8"/>
<accession>A0AAN8KZL8</accession>
<protein>
    <submittedName>
        <fullName evidence="1">Uncharacterized protein</fullName>
    </submittedName>
</protein>
<evidence type="ECO:0000313" key="2">
    <source>
        <dbReference type="Proteomes" id="UP001356427"/>
    </source>
</evidence>
<dbReference type="PANTHER" id="PTHR14164:SF12">
    <property type="entry name" value="PERICENTRIOLAR MATERIAL 1 PROTEIN"/>
    <property type="match status" value="1"/>
</dbReference>
<keyword evidence="2" id="KW-1185">Reference proteome</keyword>
<proteinExistence type="predicted"/>
<dbReference type="PANTHER" id="PTHR14164">
    <property type="entry name" value="PERICENTRIOLAR MATERIAL 1-RELATED"/>
    <property type="match status" value="1"/>
</dbReference>
<sequence length="91" mass="10494">MMNHTEHAASACSLETQLWTNSEVQRHQILGGKLSQKRTGPESLMAEYQGRHRLNDSYKRMEEQLSEHQWMDDRTMATWGGSTPCQLEEDG</sequence>